<evidence type="ECO:0000313" key="1">
    <source>
        <dbReference type="EMBL" id="AHF17125.1"/>
    </source>
</evidence>
<name>W0F247_9BACT</name>
<dbReference type="HOGENOM" id="CLU_3409744_0_0_10"/>
<proteinExistence type="predicted"/>
<organism evidence="1 2">
    <name type="scientific">Niabella soli DSM 19437</name>
    <dbReference type="NCBI Taxonomy" id="929713"/>
    <lineage>
        <taxon>Bacteria</taxon>
        <taxon>Pseudomonadati</taxon>
        <taxon>Bacteroidota</taxon>
        <taxon>Chitinophagia</taxon>
        <taxon>Chitinophagales</taxon>
        <taxon>Chitinophagaceae</taxon>
        <taxon>Niabella</taxon>
    </lineage>
</organism>
<keyword evidence="2" id="KW-1185">Reference proteome</keyword>
<evidence type="ECO:0000313" key="2">
    <source>
        <dbReference type="Proteomes" id="UP000003586"/>
    </source>
</evidence>
<dbReference type="Proteomes" id="UP000003586">
    <property type="component" value="Chromosome"/>
</dbReference>
<sequence length="29" mass="3368">MAPDVPVKSREQINATKPEMREDFFFNGL</sequence>
<dbReference type="AlphaFoldDB" id="W0F247"/>
<dbReference type="STRING" id="929713.NIASO_02180"/>
<dbReference type="EMBL" id="CP007035">
    <property type="protein sequence ID" value="AHF17125.1"/>
    <property type="molecule type" value="Genomic_DNA"/>
</dbReference>
<gene>
    <name evidence="1" type="ORF">NIASO_02180</name>
</gene>
<accession>W0F247</accession>
<protein>
    <submittedName>
        <fullName evidence="1">Uncharacterized protein</fullName>
    </submittedName>
</protein>
<reference evidence="1 2" key="1">
    <citation type="submission" date="2013-12" db="EMBL/GenBank/DDBJ databases">
        <authorList>
            <consortium name="DOE Joint Genome Institute"/>
            <person name="Eisen J."/>
            <person name="Huntemann M."/>
            <person name="Han J."/>
            <person name="Chen A."/>
            <person name="Kyrpides N."/>
            <person name="Mavromatis K."/>
            <person name="Markowitz V."/>
            <person name="Palaniappan K."/>
            <person name="Ivanova N."/>
            <person name="Schaumberg A."/>
            <person name="Pati A."/>
            <person name="Liolios K."/>
            <person name="Nordberg H.P."/>
            <person name="Cantor M.N."/>
            <person name="Hua S.X."/>
            <person name="Woyke T."/>
        </authorList>
    </citation>
    <scope>NUCLEOTIDE SEQUENCE [LARGE SCALE GENOMIC DNA]</scope>
    <source>
        <strain evidence="2">DSM 19437</strain>
    </source>
</reference>
<dbReference type="KEGG" id="nso:NIASO_02180"/>